<organism evidence="3 4">
    <name type="scientific">Amycolatopsis marina</name>
    <dbReference type="NCBI Taxonomy" id="490629"/>
    <lineage>
        <taxon>Bacteria</taxon>
        <taxon>Bacillati</taxon>
        <taxon>Actinomycetota</taxon>
        <taxon>Actinomycetes</taxon>
        <taxon>Pseudonocardiales</taxon>
        <taxon>Pseudonocardiaceae</taxon>
        <taxon>Amycolatopsis</taxon>
    </lineage>
</organism>
<sequence>MGETVVTVIGTVVSELSRRELSSGVSVTSFWMRSTERRRDSGSGAWVDGRQLAVRVSCWRALAESVHGSLGKGDPVIVTGRLYTGDAEVGGQSRAVPELEAFAMGPNLSRCSALVRRSGPGAAGVSEAAVTRENRVAAP</sequence>
<gene>
    <name evidence="3" type="ORF">SAMN05216266_10783</name>
</gene>
<keyword evidence="1 2" id="KW-0238">DNA-binding</keyword>
<reference evidence="4" key="1">
    <citation type="submission" date="2016-10" db="EMBL/GenBank/DDBJ databases">
        <authorList>
            <person name="Varghese N."/>
            <person name="Submissions S."/>
        </authorList>
    </citation>
    <scope>NUCLEOTIDE SEQUENCE [LARGE SCALE GENOMIC DNA]</scope>
    <source>
        <strain evidence="4">CGMCC 4.3568</strain>
    </source>
</reference>
<evidence type="ECO:0000313" key="3">
    <source>
        <dbReference type="EMBL" id="SFB26240.1"/>
    </source>
</evidence>
<dbReference type="Gene3D" id="2.40.50.140">
    <property type="entry name" value="Nucleic acid-binding proteins"/>
    <property type="match status" value="1"/>
</dbReference>
<dbReference type="AlphaFoldDB" id="A0A1I0ZP54"/>
<dbReference type="InterPro" id="IPR012340">
    <property type="entry name" value="NA-bd_OB-fold"/>
</dbReference>
<dbReference type="CDD" id="cd04496">
    <property type="entry name" value="SSB_OBF"/>
    <property type="match status" value="1"/>
</dbReference>
<evidence type="ECO:0000256" key="1">
    <source>
        <dbReference type="ARBA" id="ARBA00023125"/>
    </source>
</evidence>
<dbReference type="EMBL" id="FOKG01000007">
    <property type="protein sequence ID" value="SFB26240.1"/>
    <property type="molecule type" value="Genomic_DNA"/>
</dbReference>
<dbReference type="Proteomes" id="UP000243799">
    <property type="component" value="Unassembled WGS sequence"/>
</dbReference>
<dbReference type="Pfam" id="PF00436">
    <property type="entry name" value="SSB"/>
    <property type="match status" value="1"/>
</dbReference>
<dbReference type="STRING" id="490629.SAMN05216266_10783"/>
<dbReference type="PROSITE" id="PS50935">
    <property type="entry name" value="SSB"/>
    <property type="match status" value="1"/>
</dbReference>
<dbReference type="RefSeq" id="WP_091673398.1">
    <property type="nucleotide sequence ID" value="NZ_FOKG01000007.1"/>
</dbReference>
<dbReference type="InterPro" id="IPR000424">
    <property type="entry name" value="Primosome_PriB/ssb"/>
</dbReference>
<dbReference type="GO" id="GO:0003697">
    <property type="term" value="F:single-stranded DNA binding"/>
    <property type="evidence" value="ECO:0007669"/>
    <property type="project" value="InterPro"/>
</dbReference>
<proteinExistence type="predicted"/>
<dbReference type="OrthoDB" id="9809878at2"/>
<keyword evidence="4" id="KW-1185">Reference proteome</keyword>
<evidence type="ECO:0000256" key="2">
    <source>
        <dbReference type="PROSITE-ProRule" id="PRU00252"/>
    </source>
</evidence>
<accession>A0A1I0ZP54</accession>
<dbReference type="SUPFAM" id="SSF50249">
    <property type="entry name" value="Nucleic acid-binding proteins"/>
    <property type="match status" value="1"/>
</dbReference>
<evidence type="ECO:0000313" key="4">
    <source>
        <dbReference type="Proteomes" id="UP000243799"/>
    </source>
</evidence>
<protein>
    <submittedName>
        <fullName evidence="3">Single-strand DNA-binding protein</fullName>
    </submittedName>
</protein>
<name>A0A1I0ZP54_9PSEU</name>